<dbReference type="InterPro" id="IPR011990">
    <property type="entry name" value="TPR-like_helical_dom_sf"/>
</dbReference>
<evidence type="ECO:0000313" key="3">
    <source>
        <dbReference type="EMBL" id="KAI9180610.1"/>
    </source>
</evidence>
<feature type="repeat" description="PPR" evidence="2">
    <location>
        <begin position="153"/>
        <end position="187"/>
    </location>
</feature>
<dbReference type="NCBIfam" id="TIGR00756">
    <property type="entry name" value="PPR"/>
    <property type="match status" value="8"/>
</dbReference>
<dbReference type="InterPro" id="IPR046848">
    <property type="entry name" value="E_motif"/>
</dbReference>
<proteinExistence type="predicted"/>
<organism evidence="3 4">
    <name type="scientific">Acer negundo</name>
    <name type="common">Box elder</name>
    <dbReference type="NCBI Taxonomy" id="4023"/>
    <lineage>
        <taxon>Eukaryota</taxon>
        <taxon>Viridiplantae</taxon>
        <taxon>Streptophyta</taxon>
        <taxon>Embryophyta</taxon>
        <taxon>Tracheophyta</taxon>
        <taxon>Spermatophyta</taxon>
        <taxon>Magnoliopsida</taxon>
        <taxon>eudicotyledons</taxon>
        <taxon>Gunneridae</taxon>
        <taxon>Pentapetalae</taxon>
        <taxon>rosids</taxon>
        <taxon>malvids</taxon>
        <taxon>Sapindales</taxon>
        <taxon>Sapindaceae</taxon>
        <taxon>Hippocastanoideae</taxon>
        <taxon>Acereae</taxon>
        <taxon>Acer</taxon>
    </lineage>
</organism>
<dbReference type="FunFam" id="1.25.40.10:FF:000073">
    <property type="entry name" value="Pentatricopeptide repeat-containing protein chloroplastic"/>
    <property type="match status" value="1"/>
</dbReference>
<feature type="repeat" description="PPR" evidence="2">
    <location>
        <begin position="258"/>
        <end position="292"/>
    </location>
</feature>
<reference evidence="3" key="2">
    <citation type="submission" date="2023-02" db="EMBL/GenBank/DDBJ databases">
        <authorList>
            <person name="Swenson N.G."/>
            <person name="Wegrzyn J.L."/>
            <person name="Mcevoy S.L."/>
        </authorList>
    </citation>
    <scope>NUCLEOTIDE SEQUENCE</scope>
    <source>
        <strain evidence="3">91603</strain>
        <tissue evidence="3">Leaf</tissue>
    </source>
</reference>
<dbReference type="PANTHER" id="PTHR47926">
    <property type="entry name" value="PENTATRICOPEPTIDE REPEAT-CONTAINING PROTEIN"/>
    <property type="match status" value="1"/>
</dbReference>
<reference evidence="3" key="1">
    <citation type="journal article" date="2022" name="Plant J.">
        <title>Strategies of tolerance reflected in two North American maple genomes.</title>
        <authorList>
            <person name="McEvoy S.L."/>
            <person name="Sezen U.U."/>
            <person name="Trouern-Trend A."/>
            <person name="McMahon S.M."/>
            <person name="Schaberg P.G."/>
            <person name="Yang J."/>
            <person name="Wegrzyn J.L."/>
            <person name="Swenson N.G."/>
        </authorList>
    </citation>
    <scope>NUCLEOTIDE SEQUENCE</scope>
    <source>
        <strain evidence="3">91603</strain>
    </source>
</reference>
<feature type="repeat" description="PPR" evidence="2">
    <location>
        <begin position="460"/>
        <end position="494"/>
    </location>
</feature>
<dbReference type="AlphaFoldDB" id="A0AAD5J332"/>
<feature type="repeat" description="PPR" evidence="2">
    <location>
        <begin position="227"/>
        <end position="257"/>
    </location>
</feature>
<sequence length="785" mass="88430">MDLEEIESLASCTNCTNCSYSMNIKLAKYMRKAEPHFQVAVYTLHMFGVALRVTTRVILVSRRQLPSLFGKPSSTLQPNPVPQSITYQDLFSQLKSPDIFEAKKLHALLVVHGFFNSTSTDRALGSQLVNVYVNFGCLREALVLFDKLPNKSSNLAWNAILRGFIDMGEFSKTVHFYHSMLRQGPVPDNFTYPLVLKACSGSNDLEQGRRVRDQILFDGVHRNMKRNVYVECAMIDMFAKCGSLNEARKVFDEMPRRDLASWSSMICGAVQSGELFEALCLFKRMRLEGLRPDSVIVAAVLPICSRLEDKQMGMVLQGRVIRSGFESDLFVSNALIDMYCKCGDTYEAHRIFCGMVFKDVVSWSSLIAGYAQNCQYRESIELYAEMKSEGIMTNAIIAASVLPVLAKLKLLKQGKEMHSFILKQAFESDVVVGSALIDMYANCGSMVEAQHIFESMLDSGISVWNSMIVGCSLNDDFDLAFELFRRLRDSNLKPNSITLVSILPMCTKIGSLRLGKEIHSYATRSGLSEVISVGNSIIDMYCKCGYLELGSKVFNQMVDKNIVTYNTIISAHGIHGRGHEAFTLFEQMKEARIRPNKVTFVALLSACSHSGLLDRGWFFYNSMIDDYHILPDTQHYSCMVDLLGRAGRLQDACNFIRSMPVEPDIDVLGSLLGACRVHNKIELAELVKERILVKDQNDPGFFVLLSNIYASTNRWKDALKVRNIIKEKGLVKKPANSWIQIGSSIHVFHARERMHPEFDKIQEMLDNLLSDMKNISMSAENHTNC</sequence>
<protein>
    <recommendedName>
        <fullName evidence="5">Pentatricopeptide repeat-containing protein</fullName>
    </recommendedName>
</protein>
<dbReference type="FunFam" id="1.25.40.10:FF:000090">
    <property type="entry name" value="Pentatricopeptide repeat-containing protein, chloroplastic"/>
    <property type="match status" value="1"/>
</dbReference>
<dbReference type="Pfam" id="PF13041">
    <property type="entry name" value="PPR_2"/>
    <property type="match status" value="1"/>
</dbReference>
<dbReference type="FunFam" id="1.25.40.10:FF:000344">
    <property type="entry name" value="Pentatricopeptide repeat-containing protein"/>
    <property type="match status" value="1"/>
</dbReference>
<feature type="repeat" description="PPR" evidence="2">
    <location>
        <begin position="359"/>
        <end position="393"/>
    </location>
</feature>
<dbReference type="PANTHER" id="PTHR47926:SF394">
    <property type="entry name" value="REPEAT-LIKE SUPERFAMILY PROTEIN, PUTATIVE-RELATED"/>
    <property type="match status" value="1"/>
</dbReference>
<dbReference type="InterPro" id="IPR046960">
    <property type="entry name" value="PPR_At4g14850-like_plant"/>
</dbReference>
<dbReference type="GO" id="GO:0003729">
    <property type="term" value="F:mRNA binding"/>
    <property type="evidence" value="ECO:0007669"/>
    <property type="project" value="UniProtKB-ARBA"/>
</dbReference>
<name>A0AAD5J332_ACENE</name>
<dbReference type="InterPro" id="IPR002885">
    <property type="entry name" value="PPR_rpt"/>
</dbReference>
<evidence type="ECO:0000256" key="1">
    <source>
        <dbReference type="ARBA" id="ARBA00022737"/>
    </source>
</evidence>
<dbReference type="Proteomes" id="UP001064489">
    <property type="component" value="Chromosome 4"/>
</dbReference>
<evidence type="ECO:0008006" key="5">
    <source>
        <dbReference type="Google" id="ProtNLM"/>
    </source>
</evidence>
<dbReference type="Pfam" id="PF20431">
    <property type="entry name" value="E_motif"/>
    <property type="match status" value="1"/>
</dbReference>
<gene>
    <name evidence="3" type="ORF">LWI28_006509</name>
</gene>
<keyword evidence="4" id="KW-1185">Reference proteome</keyword>
<comment type="caution">
    <text evidence="3">The sequence shown here is derived from an EMBL/GenBank/DDBJ whole genome shotgun (WGS) entry which is preliminary data.</text>
</comment>
<keyword evidence="1" id="KW-0677">Repeat</keyword>
<evidence type="ECO:0000256" key="2">
    <source>
        <dbReference type="PROSITE-ProRule" id="PRU00708"/>
    </source>
</evidence>
<dbReference type="Pfam" id="PF01535">
    <property type="entry name" value="PPR"/>
    <property type="match status" value="8"/>
</dbReference>
<feature type="repeat" description="PPR" evidence="2">
    <location>
        <begin position="328"/>
        <end position="358"/>
    </location>
</feature>
<dbReference type="Gene3D" id="1.25.40.10">
    <property type="entry name" value="Tetratricopeptide repeat domain"/>
    <property type="match status" value="4"/>
</dbReference>
<evidence type="ECO:0000313" key="4">
    <source>
        <dbReference type="Proteomes" id="UP001064489"/>
    </source>
</evidence>
<dbReference type="EMBL" id="JAJSOW010000101">
    <property type="protein sequence ID" value="KAI9180610.1"/>
    <property type="molecule type" value="Genomic_DNA"/>
</dbReference>
<dbReference type="GO" id="GO:0009451">
    <property type="term" value="P:RNA modification"/>
    <property type="evidence" value="ECO:0007669"/>
    <property type="project" value="InterPro"/>
</dbReference>
<feature type="repeat" description="PPR" evidence="2">
    <location>
        <begin position="561"/>
        <end position="595"/>
    </location>
</feature>
<dbReference type="FunFam" id="1.25.40.10:FF:000351">
    <property type="entry name" value="Pentatricopeptide repeat-containing protein"/>
    <property type="match status" value="1"/>
</dbReference>
<dbReference type="PROSITE" id="PS51375">
    <property type="entry name" value="PPR"/>
    <property type="match status" value="7"/>
</dbReference>
<accession>A0AAD5J332</accession>